<organism evidence="2">
    <name type="scientific">marine sediment metagenome</name>
    <dbReference type="NCBI Taxonomy" id="412755"/>
    <lineage>
        <taxon>unclassified sequences</taxon>
        <taxon>metagenomes</taxon>
        <taxon>ecological metagenomes</taxon>
    </lineage>
</organism>
<dbReference type="Gene3D" id="3.90.25.10">
    <property type="entry name" value="UDP-galactose 4-epimerase, domain 1"/>
    <property type="match status" value="1"/>
</dbReference>
<dbReference type="InterPro" id="IPR036291">
    <property type="entry name" value="NAD(P)-bd_dom_sf"/>
</dbReference>
<proteinExistence type="predicted"/>
<dbReference type="Pfam" id="PF16363">
    <property type="entry name" value="GDP_Man_Dehyd"/>
    <property type="match status" value="1"/>
</dbReference>
<dbReference type="Gene3D" id="3.40.50.720">
    <property type="entry name" value="NAD(P)-binding Rossmann-like Domain"/>
    <property type="match status" value="1"/>
</dbReference>
<protein>
    <recommendedName>
        <fullName evidence="1">NAD(P)-binding domain-containing protein</fullName>
    </recommendedName>
</protein>
<feature type="non-terminal residue" evidence="2">
    <location>
        <position position="1"/>
    </location>
</feature>
<gene>
    <name evidence="2" type="ORF">LCGC14_2539910</name>
</gene>
<dbReference type="SUPFAM" id="SSF51735">
    <property type="entry name" value="NAD(P)-binding Rossmann-fold domains"/>
    <property type="match status" value="1"/>
</dbReference>
<sequence>SYIEVDKSLERPAEINFLRANYERAKDIIGWTPSVDFRSLIKMMVSADLEDVGFHKADWS</sequence>
<comment type="caution">
    <text evidence="2">The sequence shown here is derived from an EMBL/GenBank/DDBJ whole genome shotgun (WGS) entry which is preliminary data.</text>
</comment>
<evidence type="ECO:0000313" key="2">
    <source>
        <dbReference type="EMBL" id="KKL12022.1"/>
    </source>
</evidence>
<dbReference type="AlphaFoldDB" id="A0A0F9BDT1"/>
<feature type="domain" description="NAD(P)-binding" evidence="1">
    <location>
        <begin position="2"/>
        <end position="44"/>
    </location>
</feature>
<evidence type="ECO:0000259" key="1">
    <source>
        <dbReference type="Pfam" id="PF16363"/>
    </source>
</evidence>
<reference evidence="2" key="1">
    <citation type="journal article" date="2015" name="Nature">
        <title>Complex archaea that bridge the gap between prokaryotes and eukaryotes.</title>
        <authorList>
            <person name="Spang A."/>
            <person name="Saw J.H."/>
            <person name="Jorgensen S.L."/>
            <person name="Zaremba-Niedzwiedzka K."/>
            <person name="Martijn J."/>
            <person name="Lind A.E."/>
            <person name="van Eijk R."/>
            <person name="Schleper C."/>
            <person name="Guy L."/>
            <person name="Ettema T.J."/>
        </authorList>
    </citation>
    <scope>NUCLEOTIDE SEQUENCE</scope>
</reference>
<dbReference type="EMBL" id="LAZR01041426">
    <property type="protein sequence ID" value="KKL12022.1"/>
    <property type="molecule type" value="Genomic_DNA"/>
</dbReference>
<accession>A0A0F9BDT1</accession>
<dbReference type="InterPro" id="IPR016040">
    <property type="entry name" value="NAD(P)-bd_dom"/>
</dbReference>
<name>A0A0F9BDT1_9ZZZZ</name>